<dbReference type="OrthoDB" id="5514539at2"/>
<evidence type="ECO:0000313" key="2">
    <source>
        <dbReference type="Proteomes" id="UP000182229"/>
    </source>
</evidence>
<comment type="caution">
    <text evidence="1">The sequence shown here is derived from an EMBL/GenBank/DDBJ whole genome shotgun (WGS) entry which is preliminary data.</text>
</comment>
<dbReference type="Proteomes" id="UP000182229">
    <property type="component" value="Unassembled WGS sequence"/>
</dbReference>
<reference evidence="1 2" key="2">
    <citation type="submission" date="2016-12" db="EMBL/GenBank/DDBJ databases">
        <title>Draft Genome Sequence of Cystobacter ferrugineus Strain Cbfe23.</title>
        <authorList>
            <person name="Akbar S."/>
            <person name="Dowd S.E."/>
            <person name="Stevens D.C."/>
        </authorList>
    </citation>
    <scope>NUCLEOTIDE SEQUENCE [LARGE SCALE GENOMIC DNA]</scope>
    <source>
        <strain evidence="1 2">Cbfe23</strain>
    </source>
</reference>
<evidence type="ECO:0000313" key="1">
    <source>
        <dbReference type="EMBL" id="OJH42117.1"/>
    </source>
</evidence>
<organism evidence="1 2">
    <name type="scientific">Cystobacter ferrugineus</name>
    <dbReference type="NCBI Taxonomy" id="83449"/>
    <lineage>
        <taxon>Bacteria</taxon>
        <taxon>Pseudomonadati</taxon>
        <taxon>Myxococcota</taxon>
        <taxon>Myxococcia</taxon>
        <taxon>Myxococcales</taxon>
        <taxon>Cystobacterineae</taxon>
        <taxon>Archangiaceae</taxon>
        <taxon>Cystobacter</taxon>
    </lineage>
</organism>
<keyword evidence="2" id="KW-1185">Reference proteome</keyword>
<proteinExistence type="predicted"/>
<sequence length="148" mass="16677">MAPLPSRVPPPQASLLPGARHVLRTPHFIVRADDFLGILITERTDLPYASLQELEDVMDELCDTLDEQGRARFALLADLRAAPGRNDSAFETTMNRLTPRWCEGFRKVGVLVQTVIGQMQVQRYARQDGIERLITTDEAQLIDYLTAE</sequence>
<name>A0A1L9BIN0_9BACT</name>
<dbReference type="EMBL" id="MPIN01000001">
    <property type="protein sequence ID" value="OJH42117.1"/>
    <property type="molecule type" value="Genomic_DNA"/>
</dbReference>
<evidence type="ECO:0008006" key="3">
    <source>
        <dbReference type="Google" id="ProtNLM"/>
    </source>
</evidence>
<dbReference type="RefSeq" id="WP_071896214.1">
    <property type="nucleotide sequence ID" value="NZ_MPIN01000001.1"/>
</dbReference>
<gene>
    <name evidence="1" type="ORF">BON30_02545</name>
</gene>
<dbReference type="AlphaFoldDB" id="A0A1L9BIN0"/>
<accession>A0A1L9BIN0</accession>
<protein>
    <recommendedName>
        <fullName evidence="3">STAS/SEC14 domain-containing protein</fullName>
    </recommendedName>
</protein>
<reference evidence="2" key="1">
    <citation type="submission" date="2016-11" db="EMBL/GenBank/DDBJ databases">
        <authorList>
            <person name="Shukria A."/>
            <person name="Stevens D.C."/>
        </authorList>
    </citation>
    <scope>NUCLEOTIDE SEQUENCE [LARGE SCALE GENOMIC DNA]</scope>
    <source>
        <strain evidence="2">Cbfe23</strain>
    </source>
</reference>